<evidence type="ECO:0000256" key="2">
    <source>
        <dbReference type="ARBA" id="ARBA00022448"/>
    </source>
</evidence>
<feature type="transmembrane region" description="Helical" evidence="8">
    <location>
        <begin position="375"/>
        <end position="393"/>
    </location>
</feature>
<keyword evidence="3" id="KW-1003">Cell membrane</keyword>
<protein>
    <recommendedName>
        <fullName evidence="11">Trk family potassium uptake protein</fullName>
    </recommendedName>
</protein>
<dbReference type="GO" id="GO:0008324">
    <property type="term" value="F:monoatomic cation transmembrane transporter activity"/>
    <property type="evidence" value="ECO:0007669"/>
    <property type="project" value="InterPro"/>
</dbReference>
<dbReference type="GO" id="GO:0030001">
    <property type="term" value="P:metal ion transport"/>
    <property type="evidence" value="ECO:0007669"/>
    <property type="project" value="UniProtKB-ARBA"/>
</dbReference>
<dbReference type="RefSeq" id="WP_070791903.1">
    <property type="nucleotide sequence ID" value="NZ_MKIR01000012.1"/>
</dbReference>
<feature type="transmembrane region" description="Helical" evidence="8">
    <location>
        <begin position="125"/>
        <end position="146"/>
    </location>
</feature>
<feature type="transmembrane region" description="Helical" evidence="8">
    <location>
        <begin position="283"/>
        <end position="306"/>
    </location>
</feature>
<evidence type="ECO:0000313" key="9">
    <source>
        <dbReference type="EMBL" id="OFI49381.1"/>
    </source>
</evidence>
<comment type="subcellular location">
    <subcellularLocation>
        <location evidence="1">Cell membrane</location>
        <topology evidence="1">Multi-pass membrane protein</topology>
    </subcellularLocation>
</comment>
<feature type="transmembrane region" description="Helical" evidence="8">
    <location>
        <begin position="78"/>
        <end position="98"/>
    </location>
</feature>
<evidence type="ECO:0000256" key="5">
    <source>
        <dbReference type="ARBA" id="ARBA00022989"/>
    </source>
</evidence>
<proteinExistence type="predicted"/>
<dbReference type="GO" id="GO:0005886">
    <property type="term" value="C:plasma membrane"/>
    <property type="evidence" value="ECO:0007669"/>
    <property type="project" value="UniProtKB-SubCell"/>
</dbReference>
<reference evidence="10" key="1">
    <citation type="submission" date="2016-09" db="EMBL/GenBank/DDBJ databases">
        <title>Draft genome sequence of a novel species of the family Streptococcaceae isolated from flowers.</title>
        <authorList>
            <person name="Chuah L.-O."/>
            <person name="Yap K.-P."/>
            <person name="Thong K.L."/>
            <person name="Liong M.T."/>
            <person name="Ahmad R."/>
            <person name="Rusul G."/>
        </authorList>
    </citation>
    <scope>NUCLEOTIDE SEQUENCE [LARGE SCALE GENOMIC DNA]</scope>
    <source>
        <strain evidence="10">DF1</strain>
    </source>
</reference>
<feature type="transmembrane region" description="Helical" evidence="8">
    <location>
        <begin position="343"/>
        <end position="363"/>
    </location>
</feature>
<dbReference type="AlphaFoldDB" id="A0A1E8GMA4"/>
<feature type="transmembrane region" description="Helical" evidence="8">
    <location>
        <begin position="399"/>
        <end position="423"/>
    </location>
</feature>
<dbReference type="OrthoDB" id="9810952at2"/>
<dbReference type="PANTHER" id="PTHR32024">
    <property type="entry name" value="TRK SYSTEM POTASSIUM UPTAKE PROTEIN TRKG-RELATED"/>
    <property type="match status" value="1"/>
</dbReference>
<feature type="transmembrane region" description="Helical" evidence="8">
    <location>
        <begin position="189"/>
        <end position="214"/>
    </location>
</feature>
<evidence type="ECO:0000256" key="7">
    <source>
        <dbReference type="ARBA" id="ARBA00023136"/>
    </source>
</evidence>
<dbReference type="InterPro" id="IPR003445">
    <property type="entry name" value="Cat_transpt"/>
</dbReference>
<keyword evidence="10" id="KW-1185">Reference proteome</keyword>
<gene>
    <name evidence="9" type="ORF">BG261_02010</name>
</gene>
<evidence type="ECO:0000256" key="8">
    <source>
        <dbReference type="SAM" id="Phobius"/>
    </source>
</evidence>
<evidence type="ECO:0000256" key="1">
    <source>
        <dbReference type="ARBA" id="ARBA00004651"/>
    </source>
</evidence>
<feature type="transmembrane region" description="Helical" evidence="8">
    <location>
        <begin position="12"/>
        <end position="34"/>
    </location>
</feature>
<keyword evidence="5 8" id="KW-1133">Transmembrane helix</keyword>
<evidence type="ECO:0008006" key="11">
    <source>
        <dbReference type="Google" id="ProtNLM"/>
    </source>
</evidence>
<keyword evidence="2" id="KW-0813">Transport</keyword>
<evidence type="ECO:0000256" key="3">
    <source>
        <dbReference type="ARBA" id="ARBA00022475"/>
    </source>
</evidence>
<keyword evidence="7 8" id="KW-0472">Membrane</keyword>
<comment type="caution">
    <text evidence="9">The sequence shown here is derived from an EMBL/GenBank/DDBJ whole genome shotgun (WGS) entry which is preliminary data.</text>
</comment>
<dbReference type="EMBL" id="MKIR01000012">
    <property type="protein sequence ID" value="OFI49381.1"/>
    <property type="molecule type" value="Genomic_DNA"/>
</dbReference>
<dbReference type="Proteomes" id="UP000178622">
    <property type="component" value="Unassembled WGS sequence"/>
</dbReference>
<dbReference type="Pfam" id="PF02386">
    <property type="entry name" value="TrkH"/>
    <property type="match status" value="1"/>
</dbReference>
<feature type="transmembrane region" description="Helical" evidence="8">
    <location>
        <begin position="46"/>
        <end position="66"/>
    </location>
</feature>
<keyword evidence="4 8" id="KW-0812">Transmembrane</keyword>
<evidence type="ECO:0000256" key="6">
    <source>
        <dbReference type="ARBA" id="ARBA00023065"/>
    </source>
</evidence>
<feature type="transmembrane region" description="Helical" evidence="8">
    <location>
        <begin position="226"/>
        <end position="245"/>
    </location>
</feature>
<keyword evidence="6" id="KW-0406">Ion transport</keyword>
<name>A0A1E8GMA4_9LACT</name>
<dbReference type="STRING" id="1859473.BG261_02010"/>
<evidence type="ECO:0000313" key="10">
    <source>
        <dbReference type="Proteomes" id="UP000178622"/>
    </source>
</evidence>
<sequence>METILNKLKPAQIIAISFLIIIVVGTISLMLPIATKSGESTSLLDAIFTATSATCVTGLTTLPTAYHWSFFGQVMILLMNEIGGLGFMTVVVILLTITGQNPSLKYSMVIKESYNFANSGQAFKLINYIIKMMAIIQIVGAILLGFSFVPMFGWEKGIWYSIFHSVSAVSNAGFDLFGNSLMDFANDPYILIVMSLLILSGGFGFIIWMDLLNYRNNPRLSLHTRIALVMTALLVVGGTLMFMLIDAGNFDGNILDYFSQNFFLAVSPRTAGFNIYDYNKMPYSSVLLTMILMFIGGTSGSTSGGIKTTTFGVLLLNIRSILRREDVTTYHYRTIPTHTVRQVYEVIFLYMTVTFASSFVLLMTEKLPIYNGIEYIFFEVVAAISTAGFSMGMTPDLSVFGKILIIILMFVGRIGLFTIIYSINHSDKRESYFKYPEEQVIIG</sequence>
<evidence type="ECO:0000256" key="4">
    <source>
        <dbReference type="ARBA" id="ARBA00022692"/>
    </source>
</evidence>
<dbReference type="PANTHER" id="PTHR32024:SF1">
    <property type="entry name" value="KTR SYSTEM POTASSIUM UPTAKE PROTEIN B"/>
    <property type="match status" value="1"/>
</dbReference>
<organism evidence="9 10">
    <name type="scientific">Floricoccus tropicus</name>
    <dbReference type="NCBI Taxonomy" id="1859473"/>
    <lineage>
        <taxon>Bacteria</taxon>
        <taxon>Bacillati</taxon>
        <taxon>Bacillota</taxon>
        <taxon>Bacilli</taxon>
        <taxon>Lactobacillales</taxon>
        <taxon>Streptococcaceae</taxon>
        <taxon>Floricoccus</taxon>
    </lineage>
</organism>
<accession>A0A1E8GMA4</accession>